<dbReference type="Proteomes" id="UP000828390">
    <property type="component" value="Unassembled WGS sequence"/>
</dbReference>
<feature type="compositionally biased region" description="Basic and acidic residues" evidence="2">
    <location>
        <begin position="627"/>
        <end position="654"/>
    </location>
</feature>
<feature type="region of interest" description="Disordered" evidence="2">
    <location>
        <begin position="149"/>
        <end position="179"/>
    </location>
</feature>
<reference evidence="4" key="2">
    <citation type="submission" date="2020-11" db="EMBL/GenBank/DDBJ databases">
        <authorList>
            <person name="McCartney M.A."/>
            <person name="Auch B."/>
            <person name="Kono T."/>
            <person name="Mallez S."/>
            <person name="Becker A."/>
            <person name="Gohl D.M."/>
            <person name="Silverstein K.A.T."/>
            <person name="Koren S."/>
            <person name="Bechman K.B."/>
            <person name="Herman A."/>
            <person name="Abrahante J.E."/>
            <person name="Garbe J."/>
        </authorList>
    </citation>
    <scope>NUCLEOTIDE SEQUENCE</scope>
    <source>
        <strain evidence="4">Duluth1</strain>
        <tissue evidence="4">Whole animal</tissue>
    </source>
</reference>
<feature type="compositionally biased region" description="Basic and acidic residues" evidence="2">
    <location>
        <begin position="285"/>
        <end position="296"/>
    </location>
</feature>
<keyword evidence="5" id="KW-1185">Reference proteome</keyword>
<feature type="compositionally biased region" description="Basic and acidic residues" evidence="2">
    <location>
        <begin position="363"/>
        <end position="420"/>
    </location>
</feature>
<sequence length="654" mass="75162">MAEGASSDVPKNTLPIRGKVQKVRQEWAVHEDGAFAYHLQSEEIDRHYGLNRFNNRTVRVDIPIAKIVQTDEELRLQNERFQELQALNAQAEEDERIAKQLLEQEQLQNEAHKMAIELTDEEFAKSVQEKEKKRYERYLEKKRLQKLKKEREQIERTQQQRTEEARLHVRQTSGSTDDLEEHMGDLDLHEGQNQSYRVTPSGKIEDDGDFSDFYKLPDHVDPAHRQVLQELQDEELAKLLQEQEHKRTKAEVDRAKLREIEAQDARLAEIMQEQEKIRLKKAKQKWKEEQEAKRAQEAAQRPPPLPRRPADHDHRRYRRNSFILSMENNGGDGDQQDDLSSPGSSDDFIPADDPRLQPTLGHRLADQASTERHRSGQASERHRSGQASERHGSDQQASERHRSDQASERHRSGQDSERLRSVHASNGQRSDPRRQASGDMSLNHSGGGSREIMQNFQNVQKVKNTNLNNTRNQPDFNPAILPQDKPDVERWLASQPPDALRRRLRSEESDQMFDSPSPPNSLQDDEAFSHNGLSRSHHHNVTADTGSHYAVSDPFNFNIATAIDPTYTRRTSEGVTERKQPVNHSQHRPPVALEDRTIGTGSSHDSYNDDEPGVVSPFVPVQGQRRTGGERSRKPKQPDRGQNSSKDKNNCKQQ</sequence>
<evidence type="ECO:0000256" key="1">
    <source>
        <dbReference type="ARBA" id="ARBA00023054"/>
    </source>
</evidence>
<dbReference type="InterPro" id="IPR039303">
    <property type="entry name" value="CCDC50"/>
</dbReference>
<evidence type="ECO:0000313" key="4">
    <source>
        <dbReference type="EMBL" id="KAH3818339.1"/>
    </source>
</evidence>
<dbReference type="AlphaFoldDB" id="A0A9D4GMU0"/>
<protein>
    <recommendedName>
        <fullName evidence="3">Coiled-coil domain-containing protein</fullName>
    </recommendedName>
</protein>
<dbReference type="Pfam" id="PF15295">
    <property type="entry name" value="CCDC50_N"/>
    <property type="match status" value="1"/>
</dbReference>
<evidence type="ECO:0000259" key="3">
    <source>
        <dbReference type="Pfam" id="PF15295"/>
    </source>
</evidence>
<feature type="region of interest" description="Disordered" evidence="2">
    <location>
        <begin position="502"/>
        <end position="545"/>
    </location>
</feature>
<proteinExistence type="predicted"/>
<comment type="caution">
    <text evidence="4">The sequence shown here is derived from an EMBL/GenBank/DDBJ whole genome shotgun (WGS) entry which is preliminary data.</text>
</comment>
<dbReference type="OrthoDB" id="9994767at2759"/>
<organism evidence="4 5">
    <name type="scientific">Dreissena polymorpha</name>
    <name type="common">Zebra mussel</name>
    <name type="synonym">Mytilus polymorpha</name>
    <dbReference type="NCBI Taxonomy" id="45954"/>
    <lineage>
        <taxon>Eukaryota</taxon>
        <taxon>Metazoa</taxon>
        <taxon>Spiralia</taxon>
        <taxon>Lophotrochozoa</taxon>
        <taxon>Mollusca</taxon>
        <taxon>Bivalvia</taxon>
        <taxon>Autobranchia</taxon>
        <taxon>Heteroconchia</taxon>
        <taxon>Euheterodonta</taxon>
        <taxon>Imparidentia</taxon>
        <taxon>Neoheterodontei</taxon>
        <taxon>Myida</taxon>
        <taxon>Dreissenoidea</taxon>
        <taxon>Dreissenidae</taxon>
        <taxon>Dreissena</taxon>
    </lineage>
</organism>
<name>A0A9D4GMU0_DREPO</name>
<evidence type="ECO:0000256" key="2">
    <source>
        <dbReference type="SAM" id="MobiDB-lite"/>
    </source>
</evidence>
<dbReference type="EMBL" id="JAIWYP010000005">
    <property type="protein sequence ID" value="KAH3818339.1"/>
    <property type="molecule type" value="Genomic_DNA"/>
</dbReference>
<feature type="compositionally biased region" description="Low complexity" evidence="2">
    <location>
        <begin position="338"/>
        <end position="347"/>
    </location>
</feature>
<reference evidence="4" key="1">
    <citation type="journal article" date="2019" name="bioRxiv">
        <title>The Genome of the Zebra Mussel, Dreissena polymorpha: A Resource for Invasive Species Research.</title>
        <authorList>
            <person name="McCartney M.A."/>
            <person name="Auch B."/>
            <person name="Kono T."/>
            <person name="Mallez S."/>
            <person name="Zhang Y."/>
            <person name="Obille A."/>
            <person name="Becker A."/>
            <person name="Abrahante J.E."/>
            <person name="Garbe J."/>
            <person name="Badalamenti J.P."/>
            <person name="Herman A."/>
            <person name="Mangelson H."/>
            <person name="Liachko I."/>
            <person name="Sullivan S."/>
            <person name="Sone E.D."/>
            <person name="Koren S."/>
            <person name="Silverstein K.A.T."/>
            <person name="Beckman K.B."/>
            <person name="Gohl D.M."/>
        </authorList>
    </citation>
    <scope>NUCLEOTIDE SEQUENCE</scope>
    <source>
        <strain evidence="4">Duluth1</strain>
        <tissue evidence="4">Whole animal</tissue>
    </source>
</reference>
<feature type="domain" description="Coiled-coil" evidence="3">
    <location>
        <begin position="13"/>
        <end position="137"/>
    </location>
</feature>
<dbReference type="PANTHER" id="PTHR22115:SF4">
    <property type="entry name" value="COILED-COIL DOMAIN-CONTAINING PROTEIN"/>
    <property type="match status" value="1"/>
</dbReference>
<feature type="compositionally biased region" description="Basic and acidic residues" evidence="2">
    <location>
        <begin position="570"/>
        <end position="580"/>
    </location>
</feature>
<evidence type="ECO:0000313" key="5">
    <source>
        <dbReference type="Proteomes" id="UP000828390"/>
    </source>
</evidence>
<accession>A0A9D4GMU0</accession>
<feature type="region of interest" description="Disordered" evidence="2">
    <location>
        <begin position="281"/>
        <end position="450"/>
    </location>
</feature>
<dbReference type="InterPro" id="IPR029311">
    <property type="entry name" value="CCDC50_N"/>
</dbReference>
<keyword evidence="1" id="KW-0175">Coiled coil</keyword>
<dbReference type="PANTHER" id="PTHR22115">
    <property type="entry name" value="C3ORF6 PROTEIN-RELATED"/>
    <property type="match status" value="1"/>
</dbReference>
<feature type="region of interest" description="Disordered" evidence="2">
    <location>
        <begin position="568"/>
        <end position="654"/>
    </location>
</feature>
<gene>
    <name evidence="4" type="ORF">DPMN_119945</name>
</gene>